<reference evidence="2 3" key="1">
    <citation type="submission" date="2021-07" db="EMBL/GenBank/DDBJ databases">
        <title>Actinomadura sp. PM05-2 isolated from lichen.</title>
        <authorList>
            <person name="Somphong A."/>
            <person name="Phongsopitanun W."/>
            <person name="Tanasupawat S."/>
            <person name="Peongsungnone V."/>
        </authorList>
    </citation>
    <scope>NUCLEOTIDE SEQUENCE [LARGE SCALE GENOMIC DNA]</scope>
    <source>
        <strain evidence="2 3">PM05-2</strain>
    </source>
</reference>
<proteinExistence type="predicted"/>
<sequence length="69" mass="7368">MSETSGTGQPLEAPYDAPEADVIEQRAALGDEIDGDAGPEGQGEPPLDADPADVADQRREVRPDEDDYR</sequence>
<comment type="caution">
    <text evidence="2">The sequence shown here is derived from an EMBL/GenBank/DDBJ whole genome shotgun (WGS) entry which is preliminary data.</text>
</comment>
<organism evidence="2 3">
    <name type="scientific">Actinomadura parmotrematis</name>
    <dbReference type="NCBI Taxonomy" id="2864039"/>
    <lineage>
        <taxon>Bacteria</taxon>
        <taxon>Bacillati</taxon>
        <taxon>Actinomycetota</taxon>
        <taxon>Actinomycetes</taxon>
        <taxon>Streptosporangiales</taxon>
        <taxon>Thermomonosporaceae</taxon>
        <taxon>Actinomadura</taxon>
    </lineage>
</organism>
<name>A0ABS7FLS8_9ACTN</name>
<accession>A0ABS7FLS8</accession>
<feature type="region of interest" description="Disordered" evidence="1">
    <location>
        <begin position="1"/>
        <end position="69"/>
    </location>
</feature>
<evidence type="ECO:0000313" key="2">
    <source>
        <dbReference type="EMBL" id="MBW8481304.1"/>
    </source>
</evidence>
<keyword evidence="3" id="KW-1185">Reference proteome</keyword>
<dbReference type="Proteomes" id="UP000774570">
    <property type="component" value="Unassembled WGS sequence"/>
</dbReference>
<evidence type="ECO:0000313" key="3">
    <source>
        <dbReference type="Proteomes" id="UP000774570"/>
    </source>
</evidence>
<dbReference type="EMBL" id="JAIBOA010000002">
    <property type="protein sequence ID" value="MBW8481304.1"/>
    <property type="molecule type" value="Genomic_DNA"/>
</dbReference>
<dbReference type="RefSeq" id="WP_220162974.1">
    <property type="nucleotide sequence ID" value="NZ_JAIBOA010000002.1"/>
</dbReference>
<evidence type="ECO:0000256" key="1">
    <source>
        <dbReference type="SAM" id="MobiDB-lite"/>
    </source>
</evidence>
<evidence type="ECO:0008006" key="4">
    <source>
        <dbReference type="Google" id="ProtNLM"/>
    </source>
</evidence>
<gene>
    <name evidence="2" type="ORF">K1Y72_02900</name>
</gene>
<protein>
    <recommendedName>
        <fullName evidence="4">DUF5709 domain-containing protein</fullName>
    </recommendedName>
</protein>